<protein>
    <submittedName>
        <fullName evidence="2">Uncharacterized protein</fullName>
    </submittedName>
</protein>
<evidence type="ECO:0000256" key="1">
    <source>
        <dbReference type="SAM" id="MobiDB-lite"/>
    </source>
</evidence>
<name>A0A1F5KJF8_9BACT</name>
<dbReference type="EMBL" id="MFDD01000005">
    <property type="protein sequence ID" value="OGE40761.1"/>
    <property type="molecule type" value="Genomic_DNA"/>
</dbReference>
<dbReference type="Proteomes" id="UP000177328">
    <property type="component" value="Unassembled WGS sequence"/>
</dbReference>
<proteinExistence type="predicted"/>
<dbReference type="Pfam" id="PF26092">
    <property type="entry name" value="T4_Y16D"/>
    <property type="match status" value="1"/>
</dbReference>
<dbReference type="AlphaFoldDB" id="A0A1F5KJF8"/>
<feature type="compositionally biased region" description="Basic and acidic residues" evidence="1">
    <location>
        <begin position="86"/>
        <end position="99"/>
    </location>
</feature>
<feature type="non-terminal residue" evidence="2">
    <location>
        <position position="1"/>
    </location>
</feature>
<evidence type="ECO:0000313" key="3">
    <source>
        <dbReference type="Proteomes" id="UP000177328"/>
    </source>
</evidence>
<organism evidence="2 3">
    <name type="scientific">Candidatus Daviesbacteria bacterium RIFCSPHIGHO2_02_FULL_43_12</name>
    <dbReference type="NCBI Taxonomy" id="1797776"/>
    <lineage>
        <taxon>Bacteria</taxon>
        <taxon>Candidatus Daviesiibacteriota</taxon>
    </lineage>
</organism>
<evidence type="ECO:0000313" key="2">
    <source>
        <dbReference type="EMBL" id="OGE40761.1"/>
    </source>
</evidence>
<comment type="caution">
    <text evidence="2">The sequence shown here is derived from an EMBL/GenBank/DDBJ whole genome shotgun (WGS) entry which is preliminary data.</text>
</comment>
<reference evidence="2 3" key="1">
    <citation type="journal article" date="2016" name="Nat. Commun.">
        <title>Thousands of microbial genomes shed light on interconnected biogeochemical processes in an aquifer system.</title>
        <authorList>
            <person name="Anantharaman K."/>
            <person name="Brown C.T."/>
            <person name="Hug L.A."/>
            <person name="Sharon I."/>
            <person name="Castelle C.J."/>
            <person name="Probst A.J."/>
            <person name="Thomas B.C."/>
            <person name="Singh A."/>
            <person name="Wilkins M.J."/>
            <person name="Karaoz U."/>
            <person name="Brodie E.L."/>
            <person name="Williams K.H."/>
            <person name="Hubbard S.S."/>
            <person name="Banfield J.F."/>
        </authorList>
    </citation>
    <scope>NUCLEOTIDE SEQUENCE [LARGE SCALE GENOMIC DNA]</scope>
</reference>
<gene>
    <name evidence="2" type="ORF">A3D25_05155</name>
</gene>
<feature type="region of interest" description="Disordered" evidence="1">
    <location>
        <begin position="71"/>
        <end position="99"/>
    </location>
</feature>
<accession>A0A1F5KJF8</accession>
<dbReference type="InterPro" id="IPR058630">
    <property type="entry name" value="T4_Y16D"/>
</dbReference>
<sequence>SFEKKPEHIVAAALDFQGEIYTGRTHADALNALEEVYPDWADMDVKSPRDGFMTSAGRFVERDEAGEIADKAGQLDALGSHSKQRRASEYLDSHDINLN</sequence>